<dbReference type="Pfam" id="PF05721">
    <property type="entry name" value="PhyH"/>
    <property type="match status" value="1"/>
</dbReference>
<dbReference type="EMBL" id="CAJNDS010000668">
    <property type="protein sequence ID" value="CAE7226697.1"/>
    <property type="molecule type" value="Genomic_DNA"/>
</dbReference>
<protein>
    <recommendedName>
        <fullName evidence="5">Phytanoyl-CoA dioxygenase</fullName>
    </recommendedName>
</protein>
<keyword evidence="2" id="KW-0812">Transmembrane</keyword>
<accession>A0A812KMB8</accession>
<keyword evidence="2" id="KW-0472">Membrane</keyword>
<proteinExistence type="predicted"/>
<evidence type="ECO:0000313" key="4">
    <source>
        <dbReference type="Proteomes" id="UP000604046"/>
    </source>
</evidence>
<dbReference type="PANTHER" id="PTHR40128:SF1">
    <property type="entry name" value="PHYTANOYL-COA HYDROXYLASE"/>
    <property type="match status" value="1"/>
</dbReference>
<dbReference type="OrthoDB" id="201504at2759"/>
<dbReference type="Gene3D" id="2.60.120.620">
    <property type="entry name" value="q2cbj1_9rhob like domain"/>
    <property type="match status" value="1"/>
</dbReference>
<keyword evidence="2" id="KW-1133">Transmembrane helix</keyword>
<feature type="region of interest" description="Disordered" evidence="1">
    <location>
        <begin position="48"/>
        <end position="67"/>
    </location>
</feature>
<gene>
    <name evidence="3" type="ORF">SNAT2548_LOCUS8855</name>
</gene>
<evidence type="ECO:0000256" key="2">
    <source>
        <dbReference type="SAM" id="Phobius"/>
    </source>
</evidence>
<dbReference type="InterPro" id="IPR008775">
    <property type="entry name" value="Phytyl_CoA_dOase-like"/>
</dbReference>
<evidence type="ECO:0000313" key="3">
    <source>
        <dbReference type="EMBL" id="CAE7226697.1"/>
    </source>
</evidence>
<name>A0A812KMB8_9DINO</name>
<evidence type="ECO:0008006" key="5">
    <source>
        <dbReference type="Google" id="ProtNLM"/>
    </source>
</evidence>
<dbReference type="SUPFAM" id="SSF51197">
    <property type="entry name" value="Clavaminate synthase-like"/>
    <property type="match status" value="1"/>
</dbReference>
<keyword evidence="4" id="KW-1185">Reference proteome</keyword>
<dbReference type="Proteomes" id="UP000604046">
    <property type="component" value="Unassembled WGS sequence"/>
</dbReference>
<feature type="transmembrane region" description="Helical" evidence="2">
    <location>
        <begin position="12"/>
        <end position="29"/>
    </location>
</feature>
<dbReference type="AlphaFoldDB" id="A0A812KMB8"/>
<dbReference type="PANTHER" id="PTHR40128">
    <property type="entry name" value="EXPRESSED PROTEIN"/>
    <property type="match status" value="1"/>
</dbReference>
<evidence type="ECO:0000256" key="1">
    <source>
        <dbReference type="SAM" id="MobiDB-lite"/>
    </source>
</evidence>
<organism evidence="3 4">
    <name type="scientific">Symbiodinium natans</name>
    <dbReference type="NCBI Taxonomy" id="878477"/>
    <lineage>
        <taxon>Eukaryota</taxon>
        <taxon>Sar</taxon>
        <taxon>Alveolata</taxon>
        <taxon>Dinophyceae</taxon>
        <taxon>Suessiales</taxon>
        <taxon>Symbiodiniaceae</taxon>
        <taxon>Symbiodinium</taxon>
    </lineage>
</organism>
<sequence>MMGPALDLGVNVIVFFTLLMIAICIFSVPSKQALKATRRSAQHKRLASDLGYSTQDGQSTQAQDSPLEKGQRCFGTVQRYSERNGIGFIACAECRAVYGRDVQLFQEDWEALELKVGAAVSFLLSVEERFPCPKGRKSWTWQVNGAAFGSLCNDFMEPSETLAAPSVTAVKIACLHMFASSAPPSPPDVVKHDVVEHGARFYVLGSARLGHLRDSSGLARRLTKHAEPRARHQLQARLHADGYLYLRSFLPSSTVCGARLSLLRQFQRSGLLADECPPGQARCGASTPSGRPEGFCSDEVLAVLNDPDLFSFLDGLFQDVVEVVFDANLRGIQPGQSTGFHTDSVYMGKLMVPDRPPILACWIALMPIPLELGGLVLCRGSNSHPGFGPLRGTYGKLDLDESDIGGTGWFTEDPEEVTRFGGCWETAEYGPGDVVIFTMHTVHGSSVNRTDSWRLSLDFRVQSSLAPPPVVSQNKGRWSRLRHSREFPRSMEEAKAAWNLEAKSCPPLVHTMCVLHQSPPHTEHHLMHDMAPWPAGGSCWLEAPRR</sequence>
<comment type="caution">
    <text evidence="3">The sequence shown here is derived from an EMBL/GenBank/DDBJ whole genome shotgun (WGS) entry which is preliminary data.</text>
</comment>
<feature type="compositionally biased region" description="Polar residues" evidence="1">
    <location>
        <begin position="51"/>
        <end position="64"/>
    </location>
</feature>
<reference evidence="3" key="1">
    <citation type="submission" date="2021-02" db="EMBL/GenBank/DDBJ databases">
        <authorList>
            <person name="Dougan E. K."/>
            <person name="Rhodes N."/>
            <person name="Thang M."/>
            <person name="Chan C."/>
        </authorList>
    </citation>
    <scope>NUCLEOTIDE SEQUENCE</scope>
</reference>